<evidence type="ECO:0000313" key="3">
    <source>
        <dbReference type="Proteomes" id="UP001054837"/>
    </source>
</evidence>
<sequence length="98" mass="11541">MDFVGYRFHRLFYRYSVATVFIVLKRVLFCTSLLGSKDVGNNFGFSWEIRSKTPVPQVKDEMAKYDFLRAEDFFQRVIATGEKALMLMFPSFLHSFYA</sequence>
<evidence type="ECO:0000256" key="1">
    <source>
        <dbReference type="SAM" id="Phobius"/>
    </source>
</evidence>
<name>A0AAV4N2X9_9ARAC</name>
<keyword evidence="3" id="KW-1185">Reference proteome</keyword>
<organism evidence="2 3">
    <name type="scientific">Caerostris darwini</name>
    <dbReference type="NCBI Taxonomy" id="1538125"/>
    <lineage>
        <taxon>Eukaryota</taxon>
        <taxon>Metazoa</taxon>
        <taxon>Ecdysozoa</taxon>
        <taxon>Arthropoda</taxon>
        <taxon>Chelicerata</taxon>
        <taxon>Arachnida</taxon>
        <taxon>Araneae</taxon>
        <taxon>Araneomorphae</taxon>
        <taxon>Entelegynae</taxon>
        <taxon>Araneoidea</taxon>
        <taxon>Araneidae</taxon>
        <taxon>Caerostris</taxon>
    </lineage>
</organism>
<evidence type="ECO:0000313" key="2">
    <source>
        <dbReference type="EMBL" id="GIX78363.1"/>
    </source>
</evidence>
<keyword evidence="1" id="KW-1133">Transmembrane helix</keyword>
<dbReference type="AlphaFoldDB" id="A0AAV4N2X9"/>
<keyword evidence="1" id="KW-0472">Membrane</keyword>
<proteinExistence type="predicted"/>
<dbReference type="Proteomes" id="UP001054837">
    <property type="component" value="Unassembled WGS sequence"/>
</dbReference>
<protein>
    <submittedName>
        <fullName evidence="2">Uncharacterized protein</fullName>
    </submittedName>
</protein>
<feature type="transmembrane region" description="Helical" evidence="1">
    <location>
        <begin position="12"/>
        <end position="34"/>
    </location>
</feature>
<comment type="caution">
    <text evidence="2">The sequence shown here is derived from an EMBL/GenBank/DDBJ whole genome shotgun (WGS) entry which is preliminary data.</text>
</comment>
<accession>A0AAV4N2X9</accession>
<keyword evidence="1" id="KW-0812">Transmembrane</keyword>
<dbReference type="EMBL" id="BPLQ01001086">
    <property type="protein sequence ID" value="GIX78363.1"/>
    <property type="molecule type" value="Genomic_DNA"/>
</dbReference>
<gene>
    <name evidence="2" type="ORF">CDAR_313501</name>
</gene>
<reference evidence="2 3" key="1">
    <citation type="submission" date="2021-06" db="EMBL/GenBank/DDBJ databases">
        <title>Caerostris darwini draft genome.</title>
        <authorList>
            <person name="Kono N."/>
            <person name="Arakawa K."/>
        </authorList>
    </citation>
    <scope>NUCLEOTIDE SEQUENCE [LARGE SCALE GENOMIC DNA]</scope>
</reference>